<protein>
    <submittedName>
        <fullName evidence="2">DNA damage-responsive protein 48</fullName>
    </submittedName>
</protein>
<proteinExistence type="predicted"/>
<comment type="caution">
    <text evidence="2">The sequence shown here is derived from an EMBL/GenBank/DDBJ whole genome shotgun (WGS) entry which is preliminary data.</text>
</comment>
<organism evidence="2 3">
    <name type="scientific">Madurella fahalii</name>
    <dbReference type="NCBI Taxonomy" id="1157608"/>
    <lineage>
        <taxon>Eukaryota</taxon>
        <taxon>Fungi</taxon>
        <taxon>Dikarya</taxon>
        <taxon>Ascomycota</taxon>
        <taxon>Pezizomycotina</taxon>
        <taxon>Sordariomycetes</taxon>
        <taxon>Sordariomycetidae</taxon>
        <taxon>Sordariales</taxon>
        <taxon>Sordariales incertae sedis</taxon>
        <taxon>Madurella</taxon>
    </lineage>
</organism>
<dbReference type="PANTHER" id="PTHR40462:SF1">
    <property type="entry name" value="EXPRESSED PROTEIN"/>
    <property type="match status" value="1"/>
</dbReference>
<dbReference type="GeneID" id="98180137"/>
<name>A0ABQ0GNQ8_9PEZI</name>
<feature type="compositionally biased region" description="Low complexity" evidence="1">
    <location>
        <begin position="21"/>
        <end position="33"/>
    </location>
</feature>
<evidence type="ECO:0000313" key="2">
    <source>
        <dbReference type="EMBL" id="GAB1319185.1"/>
    </source>
</evidence>
<reference evidence="2 3" key="1">
    <citation type="submission" date="2024-09" db="EMBL/GenBank/DDBJ databases">
        <title>Itraconazole resistance in Madurella fahalii resulting from another homologue of gene encoding cytochrome P450 14-alpha sterol demethylase (CYP51).</title>
        <authorList>
            <person name="Yoshioka I."/>
            <person name="Fahal A.H."/>
            <person name="Kaneko S."/>
            <person name="Yaguchi T."/>
        </authorList>
    </citation>
    <scope>NUCLEOTIDE SEQUENCE [LARGE SCALE GENOMIC DNA]</scope>
    <source>
        <strain evidence="2 3">IFM 68171</strain>
    </source>
</reference>
<accession>A0ABQ0GNQ8</accession>
<dbReference type="Proteomes" id="UP001628179">
    <property type="component" value="Unassembled WGS sequence"/>
</dbReference>
<evidence type="ECO:0000256" key="1">
    <source>
        <dbReference type="SAM" id="MobiDB-lite"/>
    </source>
</evidence>
<feature type="region of interest" description="Disordered" evidence="1">
    <location>
        <begin position="1"/>
        <end position="57"/>
    </location>
</feature>
<evidence type="ECO:0000313" key="3">
    <source>
        <dbReference type="Proteomes" id="UP001628179"/>
    </source>
</evidence>
<dbReference type="PANTHER" id="PTHR40462">
    <property type="entry name" value="CHROMOSOME 1, WHOLE GENOME SHOTGUN SEQUENCE"/>
    <property type="match status" value="1"/>
</dbReference>
<dbReference type="EMBL" id="BAAFSV010000005">
    <property type="protein sequence ID" value="GAB1319185.1"/>
    <property type="molecule type" value="Genomic_DNA"/>
</dbReference>
<gene>
    <name evidence="2" type="ORF">MFIFM68171_09395</name>
</gene>
<feature type="compositionally biased region" description="Basic and acidic residues" evidence="1">
    <location>
        <begin position="98"/>
        <end position="112"/>
    </location>
</feature>
<sequence length="122" mass="13171">MDFINKMTGQATGNQDNKPHSQGQQRDSSGSSSLMDKLHGLAGGGPESEKKEDALDKGIDWVQENILKQGPQNNENAAEQAKDRFIADAIRGQYQKGTGKDFPGKKEEEKKSSGFGGLFSGN</sequence>
<feature type="compositionally biased region" description="Basic and acidic residues" evidence="1">
    <location>
        <begin position="47"/>
        <end position="57"/>
    </location>
</feature>
<keyword evidence="3" id="KW-1185">Reference proteome</keyword>
<feature type="region of interest" description="Disordered" evidence="1">
    <location>
        <begin position="94"/>
        <end position="122"/>
    </location>
</feature>
<feature type="compositionally biased region" description="Polar residues" evidence="1">
    <location>
        <begin position="7"/>
        <end position="16"/>
    </location>
</feature>
<dbReference type="RefSeq" id="XP_070920915.1">
    <property type="nucleotide sequence ID" value="XM_071064814.1"/>
</dbReference>